<feature type="compositionally biased region" description="Basic and acidic residues" evidence="1">
    <location>
        <begin position="78"/>
        <end position="88"/>
    </location>
</feature>
<organism evidence="2 3">
    <name type="scientific">Cylicostephanus goldi</name>
    <name type="common">Nematode worm</name>
    <dbReference type="NCBI Taxonomy" id="71465"/>
    <lineage>
        <taxon>Eukaryota</taxon>
        <taxon>Metazoa</taxon>
        <taxon>Ecdysozoa</taxon>
        <taxon>Nematoda</taxon>
        <taxon>Chromadorea</taxon>
        <taxon>Rhabditida</taxon>
        <taxon>Rhabditina</taxon>
        <taxon>Rhabditomorpha</taxon>
        <taxon>Strongyloidea</taxon>
        <taxon>Strongylidae</taxon>
        <taxon>Cylicostephanus</taxon>
    </lineage>
</organism>
<proteinExistence type="predicted"/>
<dbReference type="EMBL" id="UYRV01116291">
    <property type="protein sequence ID" value="VDN29989.1"/>
    <property type="molecule type" value="Genomic_DNA"/>
</dbReference>
<feature type="non-terminal residue" evidence="2">
    <location>
        <position position="1"/>
    </location>
</feature>
<evidence type="ECO:0000256" key="1">
    <source>
        <dbReference type="SAM" id="MobiDB-lite"/>
    </source>
</evidence>
<reference evidence="2 3" key="1">
    <citation type="submission" date="2018-11" db="EMBL/GenBank/DDBJ databases">
        <authorList>
            <consortium name="Pathogen Informatics"/>
        </authorList>
    </citation>
    <scope>NUCLEOTIDE SEQUENCE [LARGE SCALE GENOMIC DNA]</scope>
</reference>
<gene>
    <name evidence="2" type="ORF">CGOC_LOCUS11419</name>
</gene>
<feature type="non-terminal residue" evidence="2">
    <location>
        <position position="237"/>
    </location>
</feature>
<accession>A0A3P7QI68</accession>
<protein>
    <submittedName>
        <fullName evidence="2">Uncharacterized protein</fullName>
    </submittedName>
</protein>
<evidence type="ECO:0000313" key="2">
    <source>
        <dbReference type="EMBL" id="VDN29989.1"/>
    </source>
</evidence>
<dbReference type="AlphaFoldDB" id="A0A3P7QI68"/>
<dbReference type="Proteomes" id="UP000271889">
    <property type="component" value="Unassembled WGS sequence"/>
</dbReference>
<name>A0A3P7QI68_CYLGO</name>
<feature type="region of interest" description="Disordered" evidence="1">
    <location>
        <begin position="78"/>
        <end position="107"/>
    </location>
</feature>
<keyword evidence="3" id="KW-1185">Reference proteome</keyword>
<sequence length="237" mass="26931">YFQASCAIFQSDKELESVIGETNAKGEWLPLTEKENQVADALRLDPDEVDKRDTDYNDYLVFEGHRYRVSAKDEAAFKELQNKNEERRRQGRRRRFGEDENASDLDEDNKKLSDLAISEKRKKAALAKRDAMWKANGENLHVTKMHVTSGTLEPIIKKRPLLVTPRASFAQASTSSSSAKPERPSNSRTGSNIRPKVIDFIDLTVPRQADLPRQITTPRTTRVILPEVDPPVIVLDE</sequence>
<feature type="region of interest" description="Disordered" evidence="1">
    <location>
        <begin position="167"/>
        <end position="193"/>
    </location>
</feature>
<feature type="compositionally biased region" description="Low complexity" evidence="1">
    <location>
        <begin position="167"/>
        <end position="179"/>
    </location>
</feature>
<evidence type="ECO:0000313" key="3">
    <source>
        <dbReference type="Proteomes" id="UP000271889"/>
    </source>
</evidence>